<keyword evidence="3" id="KW-1185">Reference proteome</keyword>
<dbReference type="EMBL" id="JAUKTV010000017">
    <property type="protein sequence ID" value="KAK0710399.1"/>
    <property type="molecule type" value="Genomic_DNA"/>
</dbReference>
<sequence length="488" mass="55942">MENALGPAAPDAVFLSCHGYNSEFIYEFDGDPAWWEVLSSVASDHFRFLYDNKTTPFSSLVQGKHDEVMAVCTELWTMEFLTNLYIDTRLRSFRNVGRQTAHPLTKSLKLLRKTACAPPSSAERLRVLRAFYRRQQLCNIWAPTERVELIGDYMVFDEEMIAINKTTVDDDDSEDHRPLGLLAIFEEWEQQQIDHINVFVSRLCAALCLAADAHKDPISEDLLGDMMCKATSLVKYIHDHRRIADHAIDKVALFPRCDTNCRLSNNGDGRNHPYGEAIDKFSLPFFTAEWNSLRREVCPDDYMDEGFWCRFTKDAVDSPPFGWVDAVDGWYRNGIGRAFVGKIDEVDDGYKDIADVYDPGQDTYALGVFRVAGLAMWDRNRVEAIKELPQLVFRGLLKTGWAQVVMDSDADSDTDPMDYNSEFDFDSDDDLPPHIDEDAEWEMMQEEERLQAEEEELQDEEKEPESQGEASGSDWKPSDNEEDDTSDW</sequence>
<evidence type="ECO:0000256" key="1">
    <source>
        <dbReference type="SAM" id="MobiDB-lite"/>
    </source>
</evidence>
<feature type="compositionally biased region" description="Acidic residues" evidence="1">
    <location>
        <begin position="408"/>
        <end position="430"/>
    </location>
</feature>
<feature type="compositionally biased region" description="Acidic residues" evidence="1">
    <location>
        <begin position="453"/>
        <end position="463"/>
    </location>
</feature>
<evidence type="ECO:0000313" key="3">
    <source>
        <dbReference type="Proteomes" id="UP001172159"/>
    </source>
</evidence>
<name>A0AA40A6X8_9PEZI</name>
<accession>A0AA40A6X8</accession>
<dbReference type="AlphaFoldDB" id="A0AA40A6X8"/>
<protein>
    <submittedName>
        <fullName evidence="2">Uncharacterized protein</fullName>
    </submittedName>
</protein>
<organism evidence="2 3">
    <name type="scientific">Apiosordaria backusii</name>
    <dbReference type="NCBI Taxonomy" id="314023"/>
    <lineage>
        <taxon>Eukaryota</taxon>
        <taxon>Fungi</taxon>
        <taxon>Dikarya</taxon>
        <taxon>Ascomycota</taxon>
        <taxon>Pezizomycotina</taxon>
        <taxon>Sordariomycetes</taxon>
        <taxon>Sordariomycetidae</taxon>
        <taxon>Sordariales</taxon>
        <taxon>Lasiosphaeriaceae</taxon>
        <taxon>Apiosordaria</taxon>
    </lineage>
</organism>
<gene>
    <name evidence="2" type="ORF">B0T21DRAFT_376534</name>
</gene>
<feature type="region of interest" description="Disordered" evidence="1">
    <location>
        <begin position="408"/>
        <end position="488"/>
    </location>
</feature>
<reference evidence="2" key="1">
    <citation type="submission" date="2023-06" db="EMBL/GenBank/DDBJ databases">
        <title>Genome-scale phylogeny and comparative genomics of the fungal order Sordariales.</title>
        <authorList>
            <consortium name="Lawrence Berkeley National Laboratory"/>
            <person name="Hensen N."/>
            <person name="Bonometti L."/>
            <person name="Westerberg I."/>
            <person name="Brannstrom I.O."/>
            <person name="Guillou S."/>
            <person name="Cros-Aarteil S."/>
            <person name="Calhoun S."/>
            <person name="Haridas S."/>
            <person name="Kuo A."/>
            <person name="Mondo S."/>
            <person name="Pangilinan J."/>
            <person name="Riley R."/>
            <person name="Labutti K."/>
            <person name="Andreopoulos B."/>
            <person name="Lipzen A."/>
            <person name="Chen C."/>
            <person name="Yanf M."/>
            <person name="Daum C."/>
            <person name="Ng V."/>
            <person name="Clum A."/>
            <person name="Steindorff A."/>
            <person name="Ohm R."/>
            <person name="Martin F."/>
            <person name="Silar P."/>
            <person name="Natvig D."/>
            <person name="Lalanne C."/>
            <person name="Gautier V."/>
            <person name="Ament-Velasquez S.L."/>
            <person name="Kruys A."/>
            <person name="Hutchinson M.I."/>
            <person name="Powell A.J."/>
            <person name="Barry K."/>
            <person name="Miller A.N."/>
            <person name="Grigoriev I.V."/>
            <person name="Debuchy R."/>
            <person name="Gladieux P."/>
            <person name="Thoren M.H."/>
            <person name="Johannesson H."/>
        </authorList>
    </citation>
    <scope>NUCLEOTIDE SEQUENCE</scope>
    <source>
        <strain evidence="2">CBS 540.89</strain>
    </source>
</reference>
<comment type="caution">
    <text evidence="2">The sequence shown here is derived from an EMBL/GenBank/DDBJ whole genome shotgun (WGS) entry which is preliminary data.</text>
</comment>
<evidence type="ECO:0000313" key="2">
    <source>
        <dbReference type="EMBL" id="KAK0710399.1"/>
    </source>
</evidence>
<dbReference type="Proteomes" id="UP001172159">
    <property type="component" value="Unassembled WGS sequence"/>
</dbReference>
<proteinExistence type="predicted"/>